<proteinExistence type="predicted"/>
<sequence>MKLQRNSRPYKIMKYVLVGGGILMLSFIAPGASAKIIKGIIDDYSRKKKFQREKFVRDLKRLKERQLINYQELADGRIRITLTKRGKKESLVYNLDTITLNTQRWDGKWRLVIFDIPHPKKRAREALRAKLKMLGFYPIQKSVFLTPYECEKEIDFICSVFEIREHVLILYISKFEGEEKFKNHFNLS</sequence>
<gene>
    <name evidence="2" type="ORF">A2841_04190</name>
</gene>
<evidence type="ECO:0000259" key="1">
    <source>
        <dbReference type="Pfam" id="PF20803"/>
    </source>
</evidence>
<protein>
    <recommendedName>
        <fullName evidence="1">Transcriptional repressor PaaX-like central Cas2-like domain-containing protein</fullName>
    </recommendedName>
</protein>
<dbReference type="AlphaFoldDB" id="A0A1F6C4S7"/>
<dbReference type="SUPFAM" id="SSF143430">
    <property type="entry name" value="TTP0101/SSO1404-like"/>
    <property type="match status" value="1"/>
</dbReference>
<reference evidence="2 3" key="1">
    <citation type="journal article" date="2016" name="Nat. Commun.">
        <title>Thousands of microbial genomes shed light on interconnected biogeochemical processes in an aquifer system.</title>
        <authorList>
            <person name="Anantharaman K."/>
            <person name="Brown C.T."/>
            <person name="Hug L.A."/>
            <person name="Sharon I."/>
            <person name="Castelle C.J."/>
            <person name="Probst A.J."/>
            <person name="Thomas B.C."/>
            <person name="Singh A."/>
            <person name="Wilkins M.J."/>
            <person name="Karaoz U."/>
            <person name="Brodie E.L."/>
            <person name="Williams K.H."/>
            <person name="Hubbard S.S."/>
            <person name="Banfield J.F."/>
        </authorList>
    </citation>
    <scope>NUCLEOTIDE SEQUENCE [LARGE SCALE GENOMIC DNA]</scope>
</reference>
<accession>A0A1F6C4S7</accession>
<dbReference type="Proteomes" id="UP000178249">
    <property type="component" value="Unassembled WGS sequence"/>
</dbReference>
<dbReference type="InterPro" id="IPR048846">
    <property type="entry name" value="PaaX-like_central"/>
</dbReference>
<comment type="caution">
    <text evidence="2">The sequence shown here is derived from an EMBL/GenBank/DDBJ whole genome shotgun (WGS) entry which is preliminary data.</text>
</comment>
<evidence type="ECO:0000313" key="3">
    <source>
        <dbReference type="Proteomes" id="UP000178249"/>
    </source>
</evidence>
<organism evidence="2 3">
    <name type="scientific">Candidatus Kaiserbacteria bacterium RIFCSPHIGHO2_01_FULL_48_10</name>
    <dbReference type="NCBI Taxonomy" id="1798476"/>
    <lineage>
        <taxon>Bacteria</taxon>
        <taxon>Candidatus Kaiseribacteriota</taxon>
    </lineage>
</organism>
<evidence type="ECO:0000313" key="2">
    <source>
        <dbReference type="EMBL" id="OGG44205.1"/>
    </source>
</evidence>
<feature type="domain" description="Transcriptional repressor PaaX-like central Cas2-like" evidence="1">
    <location>
        <begin position="103"/>
        <end position="175"/>
    </location>
</feature>
<name>A0A1F6C4S7_9BACT</name>
<dbReference type="EMBL" id="MFKP01000016">
    <property type="protein sequence ID" value="OGG44205.1"/>
    <property type="molecule type" value="Genomic_DNA"/>
</dbReference>
<dbReference type="Gene3D" id="3.30.70.2650">
    <property type="match status" value="1"/>
</dbReference>
<dbReference type="Pfam" id="PF20803">
    <property type="entry name" value="PaaX_M"/>
    <property type="match status" value="1"/>
</dbReference>